<protein>
    <recommendedName>
        <fullName evidence="2">Vacuolar protein sorting-associated protein 51 homolog</fullName>
    </recommendedName>
</protein>
<dbReference type="GO" id="GO:1990745">
    <property type="term" value="C:EARP complex"/>
    <property type="evidence" value="ECO:0007669"/>
    <property type="project" value="TreeGrafter"/>
</dbReference>
<accession>A0A2S4UJY1</accession>
<dbReference type="EMBL" id="PKSL01000260">
    <property type="protein sequence ID" value="POV97444.1"/>
    <property type="molecule type" value="Genomic_DNA"/>
</dbReference>
<evidence type="ECO:0000313" key="6">
    <source>
        <dbReference type="Proteomes" id="UP000239156"/>
    </source>
</evidence>
<feature type="compositionally biased region" description="Basic and acidic residues" evidence="4">
    <location>
        <begin position="298"/>
        <end position="310"/>
    </location>
</feature>
<dbReference type="GO" id="GO:0005829">
    <property type="term" value="C:cytosol"/>
    <property type="evidence" value="ECO:0007669"/>
    <property type="project" value="GOC"/>
</dbReference>
<feature type="region of interest" description="Disordered" evidence="4">
    <location>
        <begin position="96"/>
        <end position="168"/>
    </location>
</feature>
<feature type="non-terminal residue" evidence="5">
    <location>
        <position position="388"/>
    </location>
</feature>
<name>A0A2S4UJY1_9BASI</name>
<comment type="function">
    <text evidence="2">Acts as component of the GARP complex that is involved in retrograde transport from early and late endosomes to the trans-Golgi network (TGN).</text>
</comment>
<dbReference type="GO" id="GO:0032456">
    <property type="term" value="P:endocytic recycling"/>
    <property type="evidence" value="ECO:0007669"/>
    <property type="project" value="TreeGrafter"/>
</dbReference>
<dbReference type="InterPro" id="IPR014812">
    <property type="entry name" value="Vps51"/>
</dbReference>
<comment type="similarity">
    <text evidence="1 2">Belongs to the VPS51 family.</text>
</comment>
<feature type="compositionally biased region" description="Low complexity" evidence="4">
    <location>
        <begin position="96"/>
        <end position="105"/>
    </location>
</feature>
<feature type="compositionally biased region" description="Low complexity" evidence="4">
    <location>
        <begin position="282"/>
        <end position="295"/>
    </location>
</feature>
<dbReference type="GO" id="GO:0048193">
    <property type="term" value="P:Golgi vesicle transport"/>
    <property type="evidence" value="ECO:0007669"/>
    <property type="project" value="TreeGrafter"/>
</dbReference>
<gene>
    <name evidence="5" type="ORF">PSTT_15050</name>
</gene>
<evidence type="ECO:0000256" key="2">
    <source>
        <dbReference type="RuleBase" id="RU368010"/>
    </source>
</evidence>
<dbReference type="Pfam" id="PF08700">
    <property type="entry name" value="VPS51_Exo84_N"/>
    <property type="match status" value="1"/>
</dbReference>
<dbReference type="GO" id="GO:0007030">
    <property type="term" value="P:Golgi organization"/>
    <property type="evidence" value="ECO:0007669"/>
    <property type="project" value="UniProtKB-UniRule"/>
</dbReference>
<dbReference type="GO" id="GO:0015031">
    <property type="term" value="P:protein transport"/>
    <property type="evidence" value="ECO:0007669"/>
    <property type="project" value="UniProtKB-UniRule"/>
</dbReference>
<keyword evidence="2" id="KW-0653">Protein transport</keyword>
<keyword evidence="3" id="KW-0175">Coiled coil</keyword>
<feature type="compositionally biased region" description="Basic and acidic residues" evidence="4">
    <location>
        <begin position="107"/>
        <end position="119"/>
    </location>
</feature>
<evidence type="ECO:0000256" key="4">
    <source>
        <dbReference type="SAM" id="MobiDB-lite"/>
    </source>
</evidence>
<feature type="non-terminal residue" evidence="5">
    <location>
        <position position="1"/>
    </location>
</feature>
<dbReference type="VEuPathDB" id="FungiDB:PSHT_14087"/>
<dbReference type="PANTHER" id="PTHR15954:SF4">
    <property type="entry name" value="VACUOLAR PROTEIN SORTING-ASSOCIATED PROTEIN 51 HOMOLOG"/>
    <property type="match status" value="1"/>
</dbReference>
<feature type="region of interest" description="Disordered" evidence="4">
    <location>
        <begin position="17"/>
        <end position="46"/>
    </location>
</feature>
<feature type="compositionally biased region" description="Polar residues" evidence="4">
    <location>
        <begin position="120"/>
        <end position="130"/>
    </location>
</feature>
<dbReference type="GO" id="GO:0042147">
    <property type="term" value="P:retrograde transport, endosome to Golgi"/>
    <property type="evidence" value="ECO:0007669"/>
    <property type="project" value="UniProtKB-UniRule"/>
</dbReference>
<feature type="compositionally biased region" description="Low complexity" evidence="4">
    <location>
        <begin position="140"/>
        <end position="154"/>
    </location>
</feature>
<keyword evidence="2" id="KW-0333">Golgi apparatus</keyword>
<dbReference type="GO" id="GO:0006869">
    <property type="term" value="P:lipid transport"/>
    <property type="evidence" value="ECO:0007669"/>
    <property type="project" value="UniProtKB-UniRule"/>
</dbReference>
<evidence type="ECO:0000256" key="3">
    <source>
        <dbReference type="SAM" id="Coils"/>
    </source>
</evidence>
<evidence type="ECO:0000313" key="5">
    <source>
        <dbReference type="EMBL" id="POV97444.1"/>
    </source>
</evidence>
<keyword evidence="2" id="KW-0445">Lipid transport</keyword>
<reference evidence="5" key="1">
    <citation type="submission" date="2017-12" db="EMBL/GenBank/DDBJ databases">
        <title>Gene loss provides genomic basis for host adaptation in cereal stripe rust fungi.</title>
        <authorList>
            <person name="Xia C."/>
        </authorList>
    </citation>
    <scope>NUCLEOTIDE SEQUENCE [LARGE SCALE GENOMIC DNA]</scope>
    <source>
        <strain evidence="5">93-210</strain>
    </source>
</reference>
<dbReference type="Proteomes" id="UP000239156">
    <property type="component" value="Unassembled WGS sequence"/>
</dbReference>
<feature type="region of interest" description="Disordered" evidence="4">
    <location>
        <begin position="280"/>
        <end position="317"/>
    </location>
</feature>
<keyword evidence="6" id="KW-1185">Reference proteome</keyword>
<evidence type="ECO:0000256" key="1">
    <source>
        <dbReference type="ARBA" id="ARBA00006080"/>
    </source>
</evidence>
<dbReference type="GO" id="GO:0000938">
    <property type="term" value="C:GARP complex"/>
    <property type="evidence" value="ECO:0007669"/>
    <property type="project" value="UniProtKB-UniRule"/>
</dbReference>
<dbReference type="VEuPathDB" id="FungiDB:PSTT_15050"/>
<comment type="caution">
    <text evidence="5">The sequence shown here is derived from an EMBL/GenBank/DDBJ whole genome shotgun (WGS) entry which is preliminary data.</text>
</comment>
<comment type="subcellular location">
    <subcellularLocation>
        <location evidence="2">Golgi apparatus</location>
        <location evidence="2">trans-Golgi network</location>
    </subcellularLocation>
</comment>
<dbReference type="GO" id="GO:0016020">
    <property type="term" value="C:membrane"/>
    <property type="evidence" value="ECO:0007669"/>
    <property type="project" value="TreeGrafter"/>
</dbReference>
<organism evidence="5 6">
    <name type="scientific">Puccinia striiformis</name>
    <dbReference type="NCBI Taxonomy" id="27350"/>
    <lineage>
        <taxon>Eukaryota</taxon>
        <taxon>Fungi</taxon>
        <taxon>Dikarya</taxon>
        <taxon>Basidiomycota</taxon>
        <taxon>Pucciniomycotina</taxon>
        <taxon>Pucciniomycetes</taxon>
        <taxon>Pucciniales</taxon>
        <taxon>Pucciniaceae</taxon>
        <taxon>Puccinia</taxon>
    </lineage>
</organism>
<dbReference type="PANTHER" id="PTHR15954">
    <property type="entry name" value="VACUOLAR PROTEIN SORTING-ASSOCIATED PROTEIN 51 HOMOLOG"/>
    <property type="match status" value="1"/>
</dbReference>
<sequence length="388" mass="42282">STGDPILAKQRARNLLHNYYGPEGGSGGNHEPLSPSRSEFPTIHHHQEKLSIDSPYFDVDSYLNQLMKSSSQKLDGTLSQLQDSLLVISQLSISLTKPTPSSRTRTSPKDKEREEEGRKTCNTTTLSISPSRKADKQGTSEPSSSQQNSNSSTSPQPPNIGKLGSTGDPILAKQRARNLLRDYYGLEGGSGGNHEPLSPSSGSNAYFNQLVGNSSLKSLLSTANELMSEIKDLDRQRQSLVYNHHHELVEASETIDKMKSSSQKLDGTLSQLQDSLSVISQLSTSLTEPTPSSKTRTSPKDKEGEEEGRKTSNSNKFEGGLHLSALLSLPIILKGLLIDNKNRSAADQLWGQWEPALRSFEEAGVIGVNQIGNDCRELLRNSKSSNPS</sequence>
<dbReference type="AlphaFoldDB" id="A0A2S4UJY1"/>
<comment type="subunit">
    <text evidence="2">Component of the Golgi-associated retrograde protein (GARP) complex.</text>
</comment>
<proteinExistence type="inferred from homology"/>
<feature type="coiled-coil region" evidence="3">
    <location>
        <begin position="216"/>
        <end position="243"/>
    </location>
</feature>
<keyword evidence="2" id="KW-0813">Transport</keyword>